<organism evidence="8 9">
    <name type="scientific">Succinivibrio faecicola</name>
    <dbReference type="NCBI Taxonomy" id="2820300"/>
    <lineage>
        <taxon>Bacteria</taxon>
        <taxon>Pseudomonadati</taxon>
        <taxon>Pseudomonadota</taxon>
        <taxon>Gammaproteobacteria</taxon>
        <taxon>Aeromonadales</taxon>
        <taxon>Succinivibrionaceae</taxon>
        <taxon>Succinivibrio</taxon>
    </lineage>
</organism>
<keyword evidence="6 7" id="KW-0472">Membrane</keyword>
<evidence type="ECO:0008006" key="10">
    <source>
        <dbReference type="Google" id="ProtNLM"/>
    </source>
</evidence>
<feature type="transmembrane region" description="Helical" evidence="7">
    <location>
        <begin position="120"/>
        <end position="145"/>
    </location>
</feature>
<evidence type="ECO:0000313" key="9">
    <source>
        <dbReference type="Proteomes" id="UP000731465"/>
    </source>
</evidence>
<feature type="transmembrane region" description="Helical" evidence="7">
    <location>
        <begin position="230"/>
        <end position="250"/>
    </location>
</feature>
<evidence type="ECO:0000256" key="4">
    <source>
        <dbReference type="ARBA" id="ARBA00022692"/>
    </source>
</evidence>
<dbReference type="Pfam" id="PF03547">
    <property type="entry name" value="Mem_trans"/>
    <property type="match status" value="1"/>
</dbReference>
<keyword evidence="9" id="KW-1185">Reference proteome</keyword>
<dbReference type="Proteomes" id="UP000731465">
    <property type="component" value="Unassembled WGS sequence"/>
</dbReference>
<evidence type="ECO:0000256" key="2">
    <source>
        <dbReference type="ARBA" id="ARBA00022448"/>
    </source>
</evidence>
<feature type="transmembrane region" description="Helical" evidence="7">
    <location>
        <begin position="90"/>
        <end position="108"/>
    </location>
</feature>
<evidence type="ECO:0000313" key="8">
    <source>
        <dbReference type="EMBL" id="MBW7569883.1"/>
    </source>
</evidence>
<feature type="transmembrane region" description="Helical" evidence="7">
    <location>
        <begin position="36"/>
        <end position="56"/>
    </location>
</feature>
<dbReference type="InterPro" id="IPR004776">
    <property type="entry name" value="Mem_transp_PIN-like"/>
</dbReference>
<name>A0ABS7DF44_9GAMM</name>
<accession>A0ABS7DF44</accession>
<feature type="transmembrane region" description="Helical" evidence="7">
    <location>
        <begin position="169"/>
        <end position="191"/>
    </location>
</feature>
<comment type="subcellular location">
    <subcellularLocation>
        <location evidence="1">Membrane</location>
        <topology evidence="1">Multi-pass membrane protein</topology>
    </subcellularLocation>
</comment>
<proteinExistence type="predicted"/>
<gene>
    <name evidence="8" type="ORF">J5V48_03140</name>
</gene>
<dbReference type="PANTHER" id="PTHR36838">
    <property type="entry name" value="AUXIN EFFLUX CARRIER FAMILY PROTEIN"/>
    <property type="match status" value="1"/>
</dbReference>
<protein>
    <recommendedName>
        <fullName evidence="10">Transporter</fullName>
    </recommendedName>
</protein>
<feature type="transmembrane region" description="Helical" evidence="7">
    <location>
        <begin position="290"/>
        <end position="311"/>
    </location>
</feature>
<feature type="transmembrane region" description="Helical" evidence="7">
    <location>
        <begin position="62"/>
        <end position="83"/>
    </location>
</feature>
<evidence type="ECO:0000256" key="5">
    <source>
        <dbReference type="ARBA" id="ARBA00022989"/>
    </source>
</evidence>
<sequence length="314" mass="34695">MTESLTNASTVLLIFLIGYTFKKFNLCDISFARKLSYVIMYVTLPCAILSGSQGGLEMEYSLFFIVPIAFVISFCFPLIGYFLYKRDPKFCVYSMLNLGGFNIGNFILPFMQSTLSTEGFLALCLFDVVNAFFCFGGVYCMALYFNQKGFDSGKPVNLKMVALELSKSVTSYCCILCIVFSSLNITIPSIIMHPVKVMGSSNTFICMFVIGIALNFNMTFNQISRIIKMIFLRYSAALVSALLIAFLLPYSPMVKLILIAIVFAPITSLAPITAIRSLPQFAEDSANLNMMSVIISVVLITAICAFSPALMSVL</sequence>
<comment type="caution">
    <text evidence="8">The sequence shown here is derived from an EMBL/GenBank/DDBJ whole genome shotgun (WGS) entry which is preliminary data.</text>
</comment>
<feature type="transmembrane region" description="Helical" evidence="7">
    <location>
        <begin position="6"/>
        <end position="24"/>
    </location>
</feature>
<evidence type="ECO:0000256" key="7">
    <source>
        <dbReference type="SAM" id="Phobius"/>
    </source>
</evidence>
<keyword evidence="4 7" id="KW-0812">Transmembrane</keyword>
<feature type="transmembrane region" description="Helical" evidence="7">
    <location>
        <begin position="197"/>
        <end position="218"/>
    </location>
</feature>
<dbReference type="RefSeq" id="WP_219937022.1">
    <property type="nucleotide sequence ID" value="NZ_JAGFNY010000006.1"/>
</dbReference>
<dbReference type="PANTHER" id="PTHR36838:SF3">
    <property type="entry name" value="TRANSPORTER AUXIN EFFLUX CARRIER EC FAMILY"/>
    <property type="match status" value="1"/>
</dbReference>
<dbReference type="EMBL" id="JAGFNY010000006">
    <property type="protein sequence ID" value="MBW7569883.1"/>
    <property type="molecule type" value="Genomic_DNA"/>
</dbReference>
<keyword evidence="2" id="KW-0813">Transport</keyword>
<keyword evidence="5 7" id="KW-1133">Transmembrane helix</keyword>
<evidence type="ECO:0000256" key="3">
    <source>
        <dbReference type="ARBA" id="ARBA00022475"/>
    </source>
</evidence>
<feature type="transmembrane region" description="Helical" evidence="7">
    <location>
        <begin position="256"/>
        <end position="278"/>
    </location>
</feature>
<reference evidence="8 9" key="1">
    <citation type="submission" date="2021-03" db="EMBL/GenBank/DDBJ databases">
        <title>Succinivibrio sp. nov. isolated from feces of cow.</title>
        <authorList>
            <person name="Choi J.-Y."/>
        </authorList>
    </citation>
    <scope>NUCLEOTIDE SEQUENCE [LARGE SCALE GENOMIC DNA]</scope>
    <source>
        <strain evidence="8 9">AGMB01872</strain>
    </source>
</reference>
<keyword evidence="3" id="KW-1003">Cell membrane</keyword>
<evidence type="ECO:0000256" key="6">
    <source>
        <dbReference type="ARBA" id="ARBA00023136"/>
    </source>
</evidence>
<evidence type="ECO:0000256" key="1">
    <source>
        <dbReference type="ARBA" id="ARBA00004141"/>
    </source>
</evidence>